<organism evidence="1 2">
    <name type="scientific">Phlebia brevispora</name>
    <dbReference type="NCBI Taxonomy" id="194682"/>
    <lineage>
        <taxon>Eukaryota</taxon>
        <taxon>Fungi</taxon>
        <taxon>Dikarya</taxon>
        <taxon>Basidiomycota</taxon>
        <taxon>Agaricomycotina</taxon>
        <taxon>Agaricomycetes</taxon>
        <taxon>Polyporales</taxon>
        <taxon>Meruliaceae</taxon>
        <taxon>Phlebia</taxon>
    </lineage>
</organism>
<reference evidence="1" key="1">
    <citation type="submission" date="2022-07" db="EMBL/GenBank/DDBJ databases">
        <title>Genome Sequence of Phlebia brevispora.</title>
        <authorList>
            <person name="Buettner E."/>
        </authorList>
    </citation>
    <scope>NUCLEOTIDE SEQUENCE</scope>
    <source>
        <strain evidence="1">MPL23</strain>
    </source>
</reference>
<dbReference type="Proteomes" id="UP001148662">
    <property type="component" value="Unassembled WGS sequence"/>
</dbReference>
<comment type="caution">
    <text evidence="1">The sequence shown here is derived from an EMBL/GenBank/DDBJ whole genome shotgun (WGS) entry which is preliminary data.</text>
</comment>
<keyword evidence="2" id="KW-1185">Reference proteome</keyword>
<protein>
    <submittedName>
        <fullName evidence="1">Uncharacterized protein</fullName>
    </submittedName>
</protein>
<name>A0ACC1TD05_9APHY</name>
<evidence type="ECO:0000313" key="1">
    <source>
        <dbReference type="EMBL" id="KAJ3558401.1"/>
    </source>
</evidence>
<evidence type="ECO:0000313" key="2">
    <source>
        <dbReference type="Proteomes" id="UP001148662"/>
    </source>
</evidence>
<sequence length="478" mass="52092">MNTTENPICELRALSDVIKSSLDKIEAVLQSISKPFPSLDDTSTPELDVVRLIPEIFRASEDVIAAAGQLTAAIRVPALNVGIDCGSAQISTCIRVAIQTHVSEIIREADNKGVHVKDIAKASSTGIDPGKLARVLRLLCTRHIFREVSPDVFTNNRISSTLDTGKSVAQIVKDVHAKHDDTSGFAASIEMATDELMKSSSYLPETLFDPKTASSGEPNTAAFTKAHHTSQSFYAWFDLPGHEYNARRFNMAMKGLRSPMASEAMRQSYDWKSLPEGSVVIDVGGGTGYYTLQLVEAFTHLNYIVQDRESVIEEAAPIWEKLQADAIRSGKVKLQAHNILAPQPVQAPAIFFLRTVLHNWSTAYCIKILRNLRDAAGPNTKLLLADAIVLHACDEDGADYDLPGYTPAKASGPLLANKGAANILNYIMDMNMLSTLNGAERTIVEWRDMLKEAGWQIVHASRSVAAEFYGSGLLAVPA</sequence>
<proteinExistence type="predicted"/>
<dbReference type="EMBL" id="JANHOG010000091">
    <property type="protein sequence ID" value="KAJ3558401.1"/>
    <property type="molecule type" value="Genomic_DNA"/>
</dbReference>
<accession>A0ACC1TD05</accession>
<gene>
    <name evidence="1" type="ORF">NM688_g947</name>
</gene>